<dbReference type="PANTHER" id="PTHR43682:SF1">
    <property type="entry name" value="LACTATE UTILIZATION PROTEIN C"/>
    <property type="match status" value="1"/>
</dbReference>
<gene>
    <name evidence="2" type="ORF">CUTER_04300</name>
</gene>
<dbReference type="Proteomes" id="UP000035548">
    <property type="component" value="Chromosome"/>
</dbReference>
<dbReference type="InterPro" id="IPR003741">
    <property type="entry name" value="LUD_dom"/>
</dbReference>
<dbReference type="Pfam" id="PF02589">
    <property type="entry name" value="LUD_dom"/>
    <property type="match status" value="1"/>
</dbReference>
<dbReference type="SUPFAM" id="SSF100950">
    <property type="entry name" value="NagB/RpiA/CoA transferase-like"/>
    <property type="match status" value="1"/>
</dbReference>
<name>A0A0G3HDS4_9CORY</name>
<dbReference type="EMBL" id="CP011546">
    <property type="protein sequence ID" value="AKK10865.1"/>
    <property type="molecule type" value="Genomic_DNA"/>
</dbReference>
<evidence type="ECO:0000313" key="2">
    <source>
        <dbReference type="EMBL" id="AKK10865.1"/>
    </source>
</evidence>
<dbReference type="PANTHER" id="PTHR43682">
    <property type="entry name" value="LACTATE UTILIZATION PROTEIN C"/>
    <property type="match status" value="1"/>
</dbReference>
<keyword evidence="3" id="KW-1185">Reference proteome</keyword>
<evidence type="ECO:0000259" key="1">
    <source>
        <dbReference type="Pfam" id="PF02589"/>
    </source>
</evidence>
<accession>A0A0G3HDS4</accession>
<dbReference type="OrthoDB" id="9794187at2"/>
<sequence length="210" mass="22535">MSSAKQEILARIRNAQKLSGTPASVEIPRDYHRGGDLNAAELHEMLVDRLIDYKADVHVTTAADLASSLVAVLNEREAKDVVYAPGLEAELFADFEGQARPDDEAADPRALDAVDAVVTDSLVSCAETGTIVLESGPLCGRRALSLVPDRHVCIVREDTVVHRVPEMIARMSPAHPTTMISGPSATSDIELSRVEGVHGPRDLIVVVVRG</sequence>
<proteinExistence type="predicted"/>
<dbReference type="RefSeq" id="WP_047259362.1">
    <property type="nucleotide sequence ID" value="NZ_CP011546.1"/>
</dbReference>
<dbReference type="Gene3D" id="3.40.50.10420">
    <property type="entry name" value="NagB/RpiA/CoA transferase-like"/>
    <property type="match status" value="1"/>
</dbReference>
<protein>
    <recommendedName>
        <fullName evidence="1">LUD domain-containing protein</fullName>
    </recommendedName>
</protein>
<dbReference type="STRING" id="1072256.CUTER_04300"/>
<reference evidence="2 3" key="1">
    <citation type="journal article" date="2015" name="Genome Announc.">
        <title>Virulence Factor Genes Detected in the Complete Genome Sequence of Corynebacterium uterequi DSM 45634, Isolated from the Uterus of a Maiden Mare.</title>
        <authorList>
            <person name="Ruckert C."/>
            <person name="Kriete M."/>
            <person name="Jaenicke S."/>
            <person name="Winkler A."/>
            <person name="Tauch A."/>
        </authorList>
    </citation>
    <scope>NUCLEOTIDE SEQUENCE [LARGE SCALE GENOMIC DNA]</scope>
    <source>
        <strain evidence="2 3">DSM 45634</strain>
    </source>
</reference>
<dbReference type="InterPro" id="IPR024185">
    <property type="entry name" value="FTHF_cligase-like_sf"/>
</dbReference>
<dbReference type="PATRIC" id="fig|1072256.5.peg.852"/>
<feature type="domain" description="LUD" evidence="1">
    <location>
        <begin position="85"/>
        <end position="208"/>
    </location>
</feature>
<reference evidence="3" key="2">
    <citation type="submission" date="2015-05" db="EMBL/GenBank/DDBJ databases">
        <title>Complete genome sequence of Corynebacterium uterequi DSM 45634, isolated from the uterus of a maiden mare.</title>
        <authorList>
            <person name="Ruckert C."/>
            <person name="Albersmeier A."/>
            <person name="Winkler A."/>
            <person name="Tauch A."/>
        </authorList>
    </citation>
    <scope>NUCLEOTIDE SEQUENCE [LARGE SCALE GENOMIC DNA]</scope>
    <source>
        <strain evidence="3">DSM 45634</strain>
    </source>
</reference>
<dbReference type="KEGG" id="cut:CUTER_04300"/>
<dbReference type="InterPro" id="IPR037171">
    <property type="entry name" value="NagB/RpiA_transferase-like"/>
</dbReference>
<evidence type="ECO:0000313" key="3">
    <source>
        <dbReference type="Proteomes" id="UP000035548"/>
    </source>
</evidence>
<organism evidence="2 3">
    <name type="scientific">Corynebacterium uterequi</name>
    <dbReference type="NCBI Taxonomy" id="1072256"/>
    <lineage>
        <taxon>Bacteria</taxon>
        <taxon>Bacillati</taxon>
        <taxon>Actinomycetota</taxon>
        <taxon>Actinomycetes</taxon>
        <taxon>Mycobacteriales</taxon>
        <taxon>Corynebacteriaceae</taxon>
        <taxon>Corynebacterium</taxon>
    </lineage>
</organism>
<dbReference type="AlphaFoldDB" id="A0A0G3HDS4"/>